<dbReference type="SUPFAM" id="SSF53383">
    <property type="entry name" value="PLP-dependent transferases"/>
    <property type="match status" value="1"/>
</dbReference>
<accession>A0ABR6MC08</accession>
<reference evidence="3 4" key="1">
    <citation type="submission" date="2020-08" db="EMBL/GenBank/DDBJ databases">
        <title>Sequencing the genomes of 1000 actinobacteria strains.</title>
        <authorList>
            <person name="Klenk H.-P."/>
        </authorList>
    </citation>
    <scope>NUCLEOTIDE SEQUENCE [LARGE SCALE GENOMIC DNA]</scope>
    <source>
        <strain evidence="3 4">DSM 43036</strain>
    </source>
</reference>
<dbReference type="InterPro" id="IPR015422">
    <property type="entry name" value="PyrdxlP-dep_Trfase_small"/>
</dbReference>
<protein>
    <submittedName>
        <fullName evidence="3">dTDP-4-amino-4,6-dideoxygalactose transaminase</fullName>
    </submittedName>
</protein>
<dbReference type="GeneID" id="300293328"/>
<evidence type="ECO:0000256" key="2">
    <source>
        <dbReference type="RuleBase" id="RU004508"/>
    </source>
</evidence>
<evidence type="ECO:0000313" key="3">
    <source>
        <dbReference type="EMBL" id="MBB5112914.1"/>
    </source>
</evidence>
<evidence type="ECO:0000256" key="1">
    <source>
        <dbReference type="ARBA" id="ARBA00001933"/>
    </source>
</evidence>
<dbReference type="PANTHER" id="PTHR30244:SF34">
    <property type="entry name" value="DTDP-4-AMINO-4,6-DIDEOXYGALACTOSE TRANSAMINASE"/>
    <property type="match status" value="1"/>
</dbReference>
<sequence length="389" mass="41287">MVVREQVAGRHPAVAEPVLLSPPDVGPLEESFLLNAMRSGWIAPVGPELDAFEREVAERTGRAHAVALSSGTAALHLALVALGTRPGDVVVVPTLTFVATANAAVYTGAEPVFVDCEPTTGNLDPDLLEQALTDLRRAGRRVSAVLPVDMFGSCANYTRIVPICEKAGVAIVEDAAEALGAVHAGRPAASFGRAAALSFNGNKIITTSGGGMLVSDDADLVSRCRYLASQARQPVPHYEHVDTGYNYRLSNLLAALGRAQLRRLDGMLARRRAHRVRYAELFGATRGVSLLADQDAGANCWLTTIVVDPAVTGWRAADLARHLAAHHVETRPVWKPLHLQPVFAGAHAVLSGAAERLFADGLTLPSGSGMRQDQVERVAATITDFLDRG</sequence>
<dbReference type="PANTHER" id="PTHR30244">
    <property type="entry name" value="TRANSAMINASE"/>
    <property type="match status" value="1"/>
</dbReference>
<evidence type="ECO:0000313" key="4">
    <source>
        <dbReference type="Proteomes" id="UP000618986"/>
    </source>
</evidence>
<dbReference type="EMBL" id="JACHJC010000001">
    <property type="protein sequence ID" value="MBB5112914.1"/>
    <property type="molecule type" value="Genomic_DNA"/>
</dbReference>
<dbReference type="InterPro" id="IPR000653">
    <property type="entry name" value="DegT/StrS_aminotransferase"/>
</dbReference>
<dbReference type="Pfam" id="PF01041">
    <property type="entry name" value="DegT_DnrJ_EryC1"/>
    <property type="match status" value="1"/>
</dbReference>
<dbReference type="PIRSF" id="PIRSF000390">
    <property type="entry name" value="PLP_StrS"/>
    <property type="match status" value="1"/>
</dbReference>
<dbReference type="CDD" id="cd00616">
    <property type="entry name" value="AHBA_syn"/>
    <property type="match status" value="1"/>
</dbReference>
<name>A0ABR6MC08_MICEC</name>
<dbReference type="Gene3D" id="3.40.640.10">
    <property type="entry name" value="Type I PLP-dependent aspartate aminotransferase-like (Major domain)"/>
    <property type="match status" value="1"/>
</dbReference>
<dbReference type="InterPro" id="IPR015424">
    <property type="entry name" value="PyrdxlP-dep_Trfase"/>
</dbReference>
<proteinExistence type="inferred from homology"/>
<comment type="similarity">
    <text evidence="2">Belongs to the DegT/DnrJ/EryC1 family.</text>
</comment>
<gene>
    <name evidence="3" type="ORF">FHU28_002753</name>
</gene>
<dbReference type="RefSeq" id="WP_184684272.1">
    <property type="nucleotide sequence ID" value="NZ_JACHJC010000001.1"/>
</dbReference>
<dbReference type="Proteomes" id="UP000618986">
    <property type="component" value="Unassembled WGS sequence"/>
</dbReference>
<dbReference type="Gene3D" id="3.90.1150.10">
    <property type="entry name" value="Aspartate Aminotransferase, domain 1"/>
    <property type="match status" value="1"/>
</dbReference>
<comment type="caution">
    <text evidence="3">The sequence shown here is derived from an EMBL/GenBank/DDBJ whole genome shotgun (WGS) entry which is preliminary data.</text>
</comment>
<comment type="cofactor">
    <cofactor evidence="1">
        <name>pyridoxal 5'-phosphate</name>
        <dbReference type="ChEBI" id="CHEBI:597326"/>
    </cofactor>
</comment>
<keyword evidence="4" id="KW-1185">Reference proteome</keyword>
<dbReference type="InterPro" id="IPR015421">
    <property type="entry name" value="PyrdxlP-dep_Trfase_major"/>
</dbReference>
<organism evidence="3 4">
    <name type="scientific">Micromonospora echinospora</name>
    <name type="common">Micromonospora purpurea</name>
    <dbReference type="NCBI Taxonomy" id="1877"/>
    <lineage>
        <taxon>Bacteria</taxon>
        <taxon>Bacillati</taxon>
        <taxon>Actinomycetota</taxon>
        <taxon>Actinomycetes</taxon>
        <taxon>Micromonosporales</taxon>
        <taxon>Micromonosporaceae</taxon>
        <taxon>Micromonospora</taxon>
    </lineage>
</organism>
<keyword evidence="2" id="KW-0663">Pyridoxal phosphate</keyword>